<dbReference type="RefSeq" id="WP_157298187.1">
    <property type="nucleotide sequence ID" value="NZ_BAAAZB010000005.1"/>
</dbReference>
<dbReference type="EMBL" id="WRXO01000001">
    <property type="protein sequence ID" value="MVT39520.1"/>
    <property type="molecule type" value="Genomic_DNA"/>
</dbReference>
<evidence type="ECO:0000313" key="2">
    <source>
        <dbReference type="Proteomes" id="UP000468388"/>
    </source>
</evidence>
<name>A0A6N8J2Z2_9BACT</name>
<evidence type="ECO:0000313" key="1">
    <source>
        <dbReference type="EMBL" id="MVT39520.1"/>
    </source>
</evidence>
<proteinExistence type="predicted"/>
<protein>
    <submittedName>
        <fullName evidence="1">Uncharacterized protein</fullName>
    </submittedName>
</protein>
<dbReference type="AlphaFoldDB" id="A0A6N8J2Z2"/>
<sequence length="221" mass="23905">MITQKRKLLLSNIEKIGGIITMTEALEMMATYQHQIPDGIGAVLYRRELFDKLLNVPGCAGIRLVNAMHEGHHSIVLVAVDNRNVNITTVIAGKGSISPYYNPWESNYIVDKTGDFISKDVATDMIKAYQDLNPGTIKSNLYGREAFETLLSAPGCAGIRLFNGIAKDGDHKFVLVPVDAAQNAIGKCQLTTSAGMLFVDPPIIDGGMPCPPVCSPFAVVL</sequence>
<accession>A0A6N8J2Z2</accession>
<dbReference type="Proteomes" id="UP000468388">
    <property type="component" value="Unassembled WGS sequence"/>
</dbReference>
<organism evidence="1 2">
    <name type="scientific">Chitinophaga oryziterrae</name>
    <dbReference type="NCBI Taxonomy" id="1031224"/>
    <lineage>
        <taxon>Bacteria</taxon>
        <taxon>Pseudomonadati</taxon>
        <taxon>Bacteroidota</taxon>
        <taxon>Chitinophagia</taxon>
        <taxon>Chitinophagales</taxon>
        <taxon>Chitinophagaceae</taxon>
        <taxon>Chitinophaga</taxon>
    </lineage>
</organism>
<keyword evidence="2" id="KW-1185">Reference proteome</keyword>
<comment type="caution">
    <text evidence="1">The sequence shown here is derived from an EMBL/GenBank/DDBJ whole genome shotgun (WGS) entry which is preliminary data.</text>
</comment>
<gene>
    <name evidence="1" type="ORF">GO495_02880</name>
</gene>
<reference evidence="1 2" key="1">
    <citation type="submission" date="2019-12" db="EMBL/GenBank/DDBJ databases">
        <title>The draft genomic sequence of strain Chitinophaga oryziterrae JCM 16595.</title>
        <authorList>
            <person name="Zhang X."/>
        </authorList>
    </citation>
    <scope>NUCLEOTIDE SEQUENCE [LARGE SCALE GENOMIC DNA]</scope>
    <source>
        <strain evidence="1 2">JCM 16595</strain>
    </source>
</reference>
<dbReference type="OrthoDB" id="661524at2"/>